<evidence type="ECO:0000313" key="11">
    <source>
        <dbReference type="Proteomes" id="UP000194161"/>
    </source>
</evidence>
<name>A0A1W6Z9Q0_9BORD</name>
<dbReference type="KEGG" id="bgm:CAL15_06845"/>
<evidence type="ECO:0000256" key="6">
    <source>
        <dbReference type="ARBA" id="ARBA00022989"/>
    </source>
</evidence>
<evidence type="ECO:0000256" key="5">
    <source>
        <dbReference type="ARBA" id="ARBA00022692"/>
    </source>
</evidence>
<reference evidence="10 11" key="1">
    <citation type="submission" date="2017-05" db="EMBL/GenBank/DDBJ databases">
        <title>Complete and WGS of Bordetella genogroups.</title>
        <authorList>
            <person name="Spilker T."/>
            <person name="LiPuma J."/>
        </authorList>
    </citation>
    <scope>NUCLEOTIDE SEQUENCE [LARGE SCALE GENOMIC DNA]</scope>
    <source>
        <strain evidence="10 11">AU7206</strain>
    </source>
</reference>
<evidence type="ECO:0000259" key="9">
    <source>
        <dbReference type="PROSITE" id="PS50928"/>
    </source>
</evidence>
<feature type="domain" description="ABC transmembrane type-1" evidence="9">
    <location>
        <begin position="67"/>
        <end position="271"/>
    </location>
</feature>
<keyword evidence="11" id="KW-1185">Reference proteome</keyword>
<evidence type="ECO:0000256" key="1">
    <source>
        <dbReference type="ARBA" id="ARBA00004651"/>
    </source>
</evidence>
<dbReference type="PANTHER" id="PTHR42929:SF5">
    <property type="entry name" value="ABC TRANSPORTER PERMEASE PROTEIN"/>
    <property type="match status" value="1"/>
</dbReference>
<dbReference type="SUPFAM" id="SSF161098">
    <property type="entry name" value="MetI-like"/>
    <property type="match status" value="1"/>
</dbReference>
<comment type="subcellular location">
    <subcellularLocation>
        <location evidence="1 8">Cell membrane</location>
        <topology evidence="1 8">Multi-pass membrane protein</topology>
    </subcellularLocation>
</comment>
<dbReference type="AlphaFoldDB" id="A0A1W6Z9Q0"/>
<evidence type="ECO:0000256" key="2">
    <source>
        <dbReference type="ARBA" id="ARBA00007069"/>
    </source>
</evidence>
<keyword evidence="5 8" id="KW-0812">Transmembrane</keyword>
<feature type="transmembrane region" description="Helical" evidence="8">
    <location>
        <begin position="206"/>
        <end position="229"/>
    </location>
</feature>
<protein>
    <submittedName>
        <fullName evidence="10">ABC transporter permease</fullName>
    </submittedName>
</protein>
<feature type="transmembrane region" description="Helical" evidence="8">
    <location>
        <begin position="67"/>
        <end position="92"/>
    </location>
</feature>
<dbReference type="Gene3D" id="1.10.3720.10">
    <property type="entry name" value="MetI-like"/>
    <property type="match status" value="1"/>
</dbReference>
<keyword evidence="3 8" id="KW-0813">Transport</keyword>
<evidence type="ECO:0000256" key="8">
    <source>
        <dbReference type="RuleBase" id="RU363032"/>
    </source>
</evidence>
<dbReference type="InterPro" id="IPR000515">
    <property type="entry name" value="MetI-like"/>
</dbReference>
<evidence type="ECO:0000256" key="7">
    <source>
        <dbReference type="ARBA" id="ARBA00023136"/>
    </source>
</evidence>
<dbReference type="CDD" id="cd06261">
    <property type="entry name" value="TM_PBP2"/>
    <property type="match status" value="1"/>
</dbReference>
<feature type="transmembrane region" description="Helical" evidence="8">
    <location>
        <begin position="147"/>
        <end position="172"/>
    </location>
</feature>
<dbReference type="PANTHER" id="PTHR42929">
    <property type="entry name" value="INNER MEMBRANE ABC TRANSPORTER PERMEASE PROTEIN YDCU-RELATED-RELATED"/>
    <property type="match status" value="1"/>
</dbReference>
<dbReference type="STRING" id="463040.CAL15_06845"/>
<keyword evidence="7 8" id="KW-0472">Membrane</keyword>
<evidence type="ECO:0000256" key="3">
    <source>
        <dbReference type="ARBA" id="ARBA00022448"/>
    </source>
</evidence>
<comment type="similarity">
    <text evidence="2">Belongs to the binding-protein-dependent transport system permease family. CysTW subfamily.</text>
</comment>
<feature type="transmembrane region" description="Helical" evidence="8">
    <location>
        <begin position="250"/>
        <end position="271"/>
    </location>
</feature>
<dbReference type="GO" id="GO:0055085">
    <property type="term" value="P:transmembrane transport"/>
    <property type="evidence" value="ECO:0007669"/>
    <property type="project" value="InterPro"/>
</dbReference>
<dbReference type="InterPro" id="IPR035906">
    <property type="entry name" value="MetI-like_sf"/>
</dbReference>
<sequence length="285" mass="30698">MGSALMPSRMIPRGARPWLLLLPAAAFLAAFFVMPLLQVLLLSISDPDWGLENYAVLFSDGFFLETLATTFLTALTVTVICLLLAYPLAYAVANRPGPFASSALLLVGLSLWLSFLVRTYAWMVILGNRGPVMALLHGLGIDAGELLFTRFASTLGMVHALLPIMVMTLYTVMSKIDPAYVRAARGLGASPLAAFAKVYLPLSAPAIVNGSTLVFITCLGFYVMPVLLGGPREQMIAGLIGQQIEELLNFGEAAAMSVVLLAASLAIYALYNRYFGLDRLWGDAR</sequence>
<dbReference type="Pfam" id="PF00528">
    <property type="entry name" value="BPD_transp_1"/>
    <property type="match status" value="1"/>
</dbReference>
<gene>
    <name evidence="10" type="ORF">CAL15_06845</name>
</gene>
<keyword evidence="6 8" id="KW-1133">Transmembrane helix</keyword>
<dbReference type="GO" id="GO:0005886">
    <property type="term" value="C:plasma membrane"/>
    <property type="evidence" value="ECO:0007669"/>
    <property type="project" value="UniProtKB-SubCell"/>
</dbReference>
<evidence type="ECO:0000256" key="4">
    <source>
        <dbReference type="ARBA" id="ARBA00022475"/>
    </source>
</evidence>
<proteinExistence type="inferred from homology"/>
<evidence type="ECO:0000313" key="10">
    <source>
        <dbReference type="EMBL" id="ARP94126.1"/>
    </source>
</evidence>
<feature type="transmembrane region" description="Helical" evidence="8">
    <location>
        <begin position="104"/>
        <end position="127"/>
    </location>
</feature>
<dbReference type="OrthoDB" id="9808619at2"/>
<accession>A0A1W6Z9Q0</accession>
<dbReference type="PROSITE" id="PS50928">
    <property type="entry name" value="ABC_TM1"/>
    <property type="match status" value="1"/>
</dbReference>
<dbReference type="EMBL" id="CP021111">
    <property type="protein sequence ID" value="ARP94126.1"/>
    <property type="molecule type" value="Genomic_DNA"/>
</dbReference>
<keyword evidence="4" id="KW-1003">Cell membrane</keyword>
<organism evidence="10 11">
    <name type="scientific">Bordetella genomosp. 13</name>
    <dbReference type="NCBI Taxonomy" id="463040"/>
    <lineage>
        <taxon>Bacteria</taxon>
        <taxon>Pseudomonadati</taxon>
        <taxon>Pseudomonadota</taxon>
        <taxon>Betaproteobacteria</taxon>
        <taxon>Burkholderiales</taxon>
        <taxon>Alcaligenaceae</taxon>
        <taxon>Bordetella</taxon>
    </lineage>
</organism>
<dbReference type="Proteomes" id="UP000194161">
    <property type="component" value="Chromosome"/>
</dbReference>